<dbReference type="Proteomes" id="UP000007648">
    <property type="component" value="Unassembled WGS sequence"/>
</dbReference>
<evidence type="ECO:0000256" key="3">
    <source>
        <dbReference type="ARBA" id="ARBA00022658"/>
    </source>
</evidence>
<accession>A0A7N4PLZ2</accession>
<dbReference type="FunFam" id="1.10.418.10:FF:000035">
    <property type="entry name" value="girdin isoform X1"/>
    <property type="match status" value="1"/>
</dbReference>
<feature type="coiled-coil region" evidence="6">
    <location>
        <begin position="245"/>
        <end position="424"/>
    </location>
</feature>
<feature type="region of interest" description="Disordered" evidence="7">
    <location>
        <begin position="1622"/>
        <end position="1649"/>
    </location>
</feature>
<feature type="compositionally biased region" description="Low complexity" evidence="7">
    <location>
        <begin position="1565"/>
        <end position="1575"/>
    </location>
</feature>
<evidence type="ECO:0000256" key="6">
    <source>
        <dbReference type="SAM" id="Coils"/>
    </source>
</evidence>
<dbReference type="InterPro" id="IPR043936">
    <property type="entry name" value="HOOK_N"/>
</dbReference>
<keyword evidence="10" id="KW-1185">Reference proteome</keyword>
<feature type="region of interest" description="Disordered" evidence="7">
    <location>
        <begin position="1009"/>
        <end position="1036"/>
    </location>
</feature>
<dbReference type="PANTHER" id="PTHR18947">
    <property type="entry name" value="HOOK PROTEINS"/>
    <property type="match status" value="1"/>
</dbReference>
<evidence type="ECO:0000256" key="4">
    <source>
        <dbReference type="ARBA" id="ARBA00023054"/>
    </source>
</evidence>
<comment type="subcellular location">
    <subcellularLocation>
        <location evidence="1">Cytoplasm</location>
    </subcellularLocation>
</comment>
<dbReference type="Pfam" id="PF19047">
    <property type="entry name" value="HOOK_N"/>
    <property type="match status" value="1"/>
</dbReference>
<feature type="compositionally biased region" description="Polar residues" evidence="7">
    <location>
        <begin position="1444"/>
        <end position="1460"/>
    </location>
</feature>
<evidence type="ECO:0000313" key="9">
    <source>
        <dbReference type="Ensembl" id="ENSSHAP00000040485.1"/>
    </source>
</evidence>
<reference evidence="9" key="2">
    <citation type="submission" date="2025-08" db="UniProtKB">
        <authorList>
            <consortium name="Ensembl"/>
        </authorList>
    </citation>
    <scope>IDENTIFICATION</scope>
</reference>
<dbReference type="GO" id="GO:0030705">
    <property type="term" value="P:cytoskeleton-dependent intracellular transport"/>
    <property type="evidence" value="ECO:0007669"/>
    <property type="project" value="InterPro"/>
</dbReference>
<dbReference type="GO" id="GO:0005813">
    <property type="term" value="C:centrosome"/>
    <property type="evidence" value="ECO:0007669"/>
    <property type="project" value="TreeGrafter"/>
</dbReference>
<evidence type="ECO:0000256" key="5">
    <source>
        <dbReference type="ARBA" id="ARBA00061299"/>
    </source>
</evidence>
<feature type="region of interest" description="Disordered" evidence="7">
    <location>
        <begin position="1531"/>
        <end position="1575"/>
    </location>
</feature>
<sequence>MENEIFTPLLEHFMSSPLVTWVKTFGPLATGSGTNLDEYVALVDGVFLNQVMLQINPKLESQRVNKKVNNDASLRIQNLSILVRQIKSYYQETLQQLIMMSLPNVLTIGKNPFSEQGTEEIKKLLLLLLGCAVQCQKKEEFIERIQGLDFDTKAAVAAHIQEVTHNQENVFDLQWMEVTDISQEELEPLLKNMALHLKRLIDERDEHTETIIELSEERDGIHYLPHASSAQSPCGSPGMKRTESRQHLSVELADAKAKIRRLRQELEEKTEQLLDCKQELEQMETELKRLQQENMNLLSDARSARVYRDELDALREKAIRVDKLESEVSRYKERLHDIEFYKARVEELKEDNQVLLETKSMLEDQLEGTRTRSDKLHELEKENLQLKAKLHDMEMERDMDRKKIEELMEENMSLEMAQKQSMDESLHLGWELEQISRTSELSEAPQKSLGHEVNELTSSRLLKLEMENQSLVKTVEELRNAVDSVESSNSKILKIEKENQRLNKKLEDLENEIIQEKQSLQNCQNLSKDLMKEKAQLEKTLETLRENSERQIKILEQENEHLNQTVASLRQRSQISAEARVKDIEKENKILHESIKETSSKLNKIEFEKRQIKKELEHYKERGERAEELENELHHLEKENESLQKKITNLKITCEKIETLELENSELEVENRKLKKTLDSLKNLTFQLESLEKENSQLDEENLELRRTVESLKCTSMKMAQLQLENKELESEKEQLKKGLELMKASCKKTERLEVSYQGLDTENQRLQKALENSNKKIQQLESELQELETENQTLQKNLEELKISSKRLEQLEKENKLLEQETSQLEKDKKQLEKENKRLRQQAEIKDITLEENNIKIGNLEKENKSLFKEISVFKESCIRLKELEKENKELVKRATIDKKTLITLREDLVSEKLKTQQMNNDLEKLTHELEKIGLNKERLLSDEQSTDDSRYKLLESKLESTLKKSLEIKEEKIAALEARLEESTNFNQQLRQELKTVKKNYEALKQRQEEERMLQNSPPRSGDDTKWERESQETTRELLKVKDRLIEVERNNATLQAEKQALKTQLKQLETQNNNLQAQILALQRQTVSLQEQNTTLQTQNAKLQVENSTLNSQNTSLMNQNAQLLIQQSALENENESIIKEREELKSLYDALVKDHEKLENLHERQASEYESLIAKHGTLKSIHKNLEVEHKDLEDRYNQLLKQKGQLEELEKMLKVEQEKMMQENKKHETVAAEYKILRGENDRLNYTYNQLLRESEVLQTDHKNLKSLLNNSKLEQTRLEAEFSKLKEQYQQLDITSTKLNNQCELLSQLKGNLEEENRHLLDQIQTLMLQNRTLLEQNMESKDLFHVEQRQYIDKLNELRRQKEKLEEKIMDQYKFYDPSPPRRRGNWITLKMRKLIKSKKDVNRERMKSLTLTPTRSESSEGFLQLPHQDSQDSSSVGSNSLEDGQTLGTKKSSTMNDLVQSMVLAGGQWTGSSENLEVPDDISTGKRRKELGAMAFSTTAINFATVNSSTGFRSKQLVNNKDTTSFEDVSPQGISDDSSTGSRVHASRPASLDSGRTSTSNSNNNASLHDVKAGAVNSQSRPQSHSSGEFSLLQEHEAWSSSSSSPIQYLKRYTRSSPVLQHKMPETLDSRSHHKMKTGSPGSEVVTLQQFLEESNKLTSIQIKSSSQENLLDEVMKSLSVSPDFMGREKAASCGLVRSVSVKTTTDFSDGRSTKTEQFVRPGPRKTEDSYFISSPGKSTSSTQGKVKLVKDTFISRQSKDNNPYATLPRASSVISTAEGTTRRTSIHDFLSKDSRQPVSIDPSPTTTDNIPSTSSEYCVHQQPPDLVYNSKDPIDFHSQSDLSTAMPSAHVMSTSAQTRNSRIERSNFHDKTFATVNVFSDIVGISTSENARSFSVTHVAQPFLSLNKELVSNISGLPQRPAVQTNDQIFVSSFRAVQKGNEQPSENQKSINSNLQSSPNSSEITTISCLNPSETDTPLLVSEDNQTLWYEYGCV</sequence>
<feature type="region of interest" description="Disordered" evidence="7">
    <location>
        <begin position="1950"/>
        <end position="1973"/>
    </location>
</feature>
<feature type="compositionally biased region" description="Basic and acidic residues" evidence="7">
    <location>
        <begin position="1023"/>
        <end position="1036"/>
    </location>
</feature>
<feature type="region of interest" description="Disordered" evidence="7">
    <location>
        <begin position="1412"/>
        <end position="1460"/>
    </location>
</feature>
<evidence type="ECO:0000313" key="10">
    <source>
        <dbReference type="Proteomes" id="UP000007648"/>
    </source>
</evidence>
<dbReference type="GO" id="GO:0051959">
    <property type="term" value="F:dynein light intermediate chain binding"/>
    <property type="evidence" value="ECO:0007669"/>
    <property type="project" value="TreeGrafter"/>
</dbReference>
<evidence type="ECO:0000256" key="7">
    <source>
        <dbReference type="SAM" id="MobiDB-lite"/>
    </source>
</evidence>
<dbReference type="GO" id="GO:0005737">
    <property type="term" value="C:cytoplasm"/>
    <property type="evidence" value="ECO:0007669"/>
    <property type="project" value="UniProtKB-SubCell"/>
</dbReference>
<keyword evidence="4 6" id="KW-0175">Coiled coil</keyword>
<evidence type="ECO:0000256" key="2">
    <source>
        <dbReference type="ARBA" id="ARBA00022490"/>
    </source>
</evidence>
<feature type="compositionally biased region" description="Basic and acidic residues" evidence="7">
    <location>
        <begin position="1794"/>
        <end position="1804"/>
    </location>
</feature>
<dbReference type="InterPro" id="IPR001715">
    <property type="entry name" value="CH_dom"/>
</dbReference>
<dbReference type="GO" id="GO:0005085">
    <property type="term" value="F:guanyl-nucleotide exchange factor activity"/>
    <property type="evidence" value="ECO:0007669"/>
    <property type="project" value="UniProtKB-KW"/>
</dbReference>
<dbReference type="GO" id="GO:0031122">
    <property type="term" value="P:cytoplasmic microtubule organization"/>
    <property type="evidence" value="ECO:0007669"/>
    <property type="project" value="TreeGrafter"/>
</dbReference>
<reference evidence="9" key="3">
    <citation type="submission" date="2025-09" db="UniProtKB">
        <authorList>
            <consortium name="Ensembl"/>
        </authorList>
    </citation>
    <scope>IDENTIFICATION</scope>
</reference>
<dbReference type="SUPFAM" id="SSF116907">
    <property type="entry name" value="Hook domain"/>
    <property type="match status" value="1"/>
</dbReference>
<feature type="compositionally biased region" description="Polar residues" evidence="7">
    <location>
        <begin position="1811"/>
        <end position="1825"/>
    </location>
</feature>
<dbReference type="Ensembl" id="ENSSHAT00000025392.1">
    <property type="protein sequence ID" value="ENSSHAP00000040485.1"/>
    <property type="gene ID" value="ENSSHAG00000000522.2"/>
</dbReference>
<proteinExistence type="inferred from homology"/>
<keyword evidence="3" id="KW-0344">Guanine-nucleotide releasing factor</keyword>
<dbReference type="CDD" id="cd22229">
    <property type="entry name" value="HkD_Girdin"/>
    <property type="match status" value="1"/>
</dbReference>
<name>A0A7N4PLZ2_SARHA</name>
<dbReference type="PROSITE" id="PS50021">
    <property type="entry name" value="CH"/>
    <property type="match status" value="1"/>
</dbReference>
<comment type="similarity">
    <text evidence="5">Belongs to the CCDC88 family.</text>
</comment>
<feature type="region of interest" description="Disordered" evidence="7">
    <location>
        <begin position="1784"/>
        <end position="1827"/>
    </location>
</feature>
<reference evidence="9 10" key="1">
    <citation type="journal article" date="2011" name="Proc. Natl. Acad. Sci. U.S.A.">
        <title>Genetic diversity and population structure of the endangered marsupial Sarcophilus harrisii (Tasmanian devil).</title>
        <authorList>
            <person name="Miller W."/>
            <person name="Hayes V.M."/>
            <person name="Ratan A."/>
            <person name="Petersen D.C."/>
            <person name="Wittekindt N.E."/>
            <person name="Miller J."/>
            <person name="Walenz B."/>
            <person name="Knight J."/>
            <person name="Qi J."/>
            <person name="Zhao F."/>
            <person name="Wang Q."/>
            <person name="Bedoya-Reina O.C."/>
            <person name="Katiyar N."/>
            <person name="Tomsho L.P."/>
            <person name="Kasson L.M."/>
            <person name="Hardie R.A."/>
            <person name="Woodbridge P."/>
            <person name="Tindall E.A."/>
            <person name="Bertelsen M.F."/>
            <person name="Dixon D."/>
            <person name="Pyecroft S."/>
            <person name="Helgen K.M."/>
            <person name="Lesk A.M."/>
            <person name="Pringle T.H."/>
            <person name="Patterson N."/>
            <person name="Zhang Y."/>
            <person name="Kreiss A."/>
            <person name="Woods G.M."/>
            <person name="Jones M.E."/>
            <person name="Schuster S.C."/>
        </authorList>
    </citation>
    <scope>NUCLEOTIDE SEQUENCE [LARGE SCALE GENOMIC DNA]</scope>
</reference>
<dbReference type="GO" id="GO:0008017">
    <property type="term" value="F:microtubule binding"/>
    <property type="evidence" value="ECO:0007669"/>
    <property type="project" value="TreeGrafter"/>
</dbReference>
<dbReference type="InterPro" id="IPR036872">
    <property type="entry name" value="CH_dom_sf"/>
</dbReference>
<dbReference type="PANTHER" id="PTHR18947:SF30">
    <property type="entry name" value="GIRDIN"/>
    <property type="match status" value="1"/>
</dbReference>
<protein>
    <submittedName>
        <fullName evidence="9">Coiled-coil domain containing 88A</fullName>
    </submittedName>
</protein>
<feature type="compositionally biased region" description="Polar residues" evidence="7">
    <location>
        <begin position="1417"/>
        <end position="1429"/>
    </location>
</feature>
<gene>
    <name evidence="9" type="primary">CCDC88A</name>
</gene>
<feature type="domain" description="Calponin-homology (CH)" evidence="8">
    <location>
        <begin position="12"/>
        <end position="132"/>
    </location>
</feature>
<dbReference type="GeneTree" id="ENSGT00940000155559"/>
<feature type="region of interest" description="Disordered" evidence="7">
    <location>
        <begin position="1714"/>
        <end position="1753"/>
    </location>
</feature>
<organism evidence="9 10">
    <name type="scientific">Sarcophilus harrisii</name>
    <name type="common">Tasmanian devil</name>
    <name type="synonym">Sarcophilus laniarius</name>
    <dbReference type="NCBI Taxonomy" id="9305"/>
    <lineage>
        <taxon>Eukaryota</taxon>
        <taxon>Metazoa</taxon>
        <taxon>Chordata</taxon>
        <taxon>Craniata</taxon>
        <taxon>Vertebrata</taxon>
        <taxon>Euteleostomi</taxon>
        <taxon>Mammalia</taxon>
        <taxon>Metatheria</taxon>
        <taxon>Dasyuromorphia</taxon>
        <taxon>Dasyuridae</taxon>
        <taxon>Sarcophilus</taxon>
    </lineage>
</organism>
<dbReference type="GO" id="GO:0007165">
    <property type="term" value="P:signal transduction"/>
    <property type="evidence" value="ECO:0007669"/>
    <property type="project" value="UniProtKB-ARBA"/>
</dbReference>
<feature type="compositionally biased region" description="Polar residues" evidence="7">
    <location>
        <begin position="1531"/>
        <end position="1550"/>
    </location>
</feature>
<keyword evidence="2" id="KW-0963">Cytoplasm</keyword>
<evidence type="ECO:0000259" key="8">
    <source>
        <dbReference type="PROSITE" id="PS50021"/>
    </source>
</evidence>
<evidence type="ECO:0000256" key="1">
    <source>
        <dbReference type="ARBA" id="ARBA00004496"/>
    </source>
</evidence>
<dbReference type="Gene3D" id="1.10.418.10">
    <property type="entry name" value="Calponin-like domain"/>
    <property type="match status" value="1"/>
</dbReference>
<feature type="compositionally biased region" description="Polar residues" evidence="7">
    <location>
        <begin position="1740"/>
        <end position="1753"/>
    </location>
</feature>